<dbReference type="EC" id="2.1.1.100" evidence="5"/>
<comment type="similarity">
    <text evidence="5">Belongs to the class VI-like SAM-binding methyltransferase superfamily. Isoprenylcysteine carboxyl methyltransferase family.</text>
</comment>
<proteinExistence type="inferred from homology"/>
<dbReference type="STRING" id="1810919.A0A3D8SL30"/>
<keyword evidence="5" id="KW-0489">Methyltransferase</keyword>
<dbReference type="AlphaFoldDB" id="A0A3D8SL30"/>
<keyword evidence="3 5" id="KW-1133">Transmembrane helix</keyword>
<dbReference type="GO" id="GO:0004671">
    <property type="term" value="F:protein C-terminal S-isoprenylcysteine carboxyl O-methyltransferase activity"/>
    <property type="evidence" value="ECO:0007669"/>
    <property type="project" value="UniProtKB-EC"/>
</dbReference>
<dbReference type="InterPro" id="IPR007269">
    <property type="entry name" value="ICMT_MeTrfase"/>
</dbReference>
<dbReference type="PANTHER" id="PTHR12714:SF9">
    <property type="entry name" value="PROTEIN-S-ISOPRENYLCYSTEINE O-METHYLTRANSFERASE"/>
    <property type="match status" value="1"/>
</dbReference>
<evidence type="ECO:0000256" key="5">
    <source>
        <dbReference type="RuleBase" id="RU362022"/>
    </source>
</evidence>
<dbReference type="GO" id="GO:0005789">
    <property type="term" value="C:endoplasmic reticulum membrane"/>
    <property type="evidence" value="ECO:0007669"/>
    <property type="project" value="UniProtKB-SubCell"/>
</dbReference>
<evidence type="ECO:0000313" key="6">
    <source>
        <dbReference type="EMBL" id="RDW87013.1"/>
    </source>
</evidence>
<feature type="transmembrane region" description="Helical" evidence="5">
    <location>
        <begin position="180"/>
        <end position="201"/>
    </location>
</feature>
<dbReference type="Pfam" id="PF04140">
    <property type="entry name" value="ICMT"/>
    <property type="match status" value="1"/>
</dbReference>
<gene>
    <name evidence="6" type="ORF">DSM5745_03655</name>
</gene>
<organism evidence="6 7">
    <name type="scientific">Aspergillus mulundensis</name>
    <dbReference type="NCBI Taxonomy" id="1810919"/>
    <lineage>
        <taxon>Eukaryota</taxon>
        <taxon>Fungi</taxon>
        <taxon>Dikarya</taxon>
        <taxon>Ascomycota</taxon>
        <taxon>Pezizomycotina</taxon>
        <taxon>Eurotiomycetes</taxon>
        <taxon>Eurotiomycetidae</taxon>
        <taxon>Eurotiales</taxon>
        <taxon>Aspergillaceae</taxon>
        <taxon>Aspergillus</taxon>
        <taxon>Aspergillus subgen. Nidulantes</taxon>
    </lineage>
</organism>
<feature type="transmembrane region" description="Helical" evidence="5">
    <location>
        <begin position="51"/>
        <end position="69"/>
    </location>
</feature>
<feature type="transmembrane region" description="Helical" evidence="5">
    <location>
        <begin position="138"/>
        <end position="160"/>
    </location>
</feature>
<dbReference type="PANTHER" id="PTHR12714">
    <property type="entry name" value="PROTEIN-S ISOPRENYLCYSTEINE O-METHYLTRANSFERASE"/>
    <property type="match status" value="1"/>
</dbReference>
<comment type="catalytic activity">
    <reaction evidence="5">
        <text>[protein]-C-terminal S-[(2E,6E)-farnesyl]-L-cysteine + S-adenosyl-L-methionine = [protein]-C-terminal S-[(2E,6E)-farnesyl]-L-cysteine methyl ester + S-adenosyl-L-homocysteine</text>
        <dbReference type="Rhea" id="RHEA:21672"/>
        <dbReference type="Rhea" id="RHEA-COMP:12125"/>
        <dbReference type="Rhea" id="RHEA-COMP:12126"/>
        <dbReference type="ChEBI" id="CHEBI:57856"/>
        <dbReference type="ChEBI" id="CHEBI:59789"/>
        <dbReference type="ChEBI" id="CHEBI:90510"/>
        <dbReference type="ChEBI" id="CHEBI:90511"/>
        <dbReference type="EC" id="2.1.1.100"/>
    </reaction>
</comment>
<evidence type="ECO:0000256" key="1">
    <source>
        <dbReference type="ARBA" id="ARBA00004141"/>
    </source>
</evidence>
<sequence>MSPDIPQTLFSAGVLLASYLTYRCQQPPNPNPSAAKQSNADPFTRTKFTRLIAYQGTLFLLLGTIHALLPLLPPQPHASVCPAQNTLNPSLFTWSPRSTILLTLTVLGGTLRLLSFAHLSQNFTFAVARPSRLITSGVYAYIQHPGYTGGILALAGFSRLVLRTDGVFACWSGTKLWSCIWVFVYANKAFVEVFVFWVVFVRVPSEERMLRDAFGAEWEGYHARTARFVPWVL</sequence>
<keyword evidence="7" id="KW-1185">Reference proteome</keyword>
<feature type="transmembrane region" description="Helical" evidence="5">
    <location>
        <begin position="99"/>
        <end position="117"/>
    </location>
</feature>
<dbReference type="Gene3D" id="1.20.120.1630">
    <property type="match status" value="1"/>
</dbReference>
<protein>
    <recommendedName>
        <fullName evidence="5">Protein-S-isoprenylcysteine O-methyltransferase</fullName>
        <ecNumber evidence="5">2.1.1.100</ecNumber>
    </recommendedName>
</protein>
<evidence type="ECO:0000256" key="3">
    <source>
        <dbReference type="ARBA" id="ARBA00022989"/>
    </source>
</evidence>
<name>A0A3D8SL30_9EURO</name>
<comment type="caution">
    <text evidence="6">The sequence shown here is derived from an EMBL/GenBank/DDBJ whole genome shotgun (WGS) entry which is preliminary data.</text>
</comment>
<comment type="subcellular location">
    <subcellularLocation>
        <location evidence="5">Endoplasmic reticulum membrane</location>
        <topology evidence="5">Multi-pass membrane protein</topology>
    </subcellularLocation>
    <subcellularLocation>
        <location evidence="1">Membrane</location>
        <topology evidence="1">Multi-pass membrane protein</topology>
    </subcellularLocation>
</comment>
<evidence type="ECO:0000313" key="7">
    <source>
        <dbReference type="Proteomes" id="UP000256690"/>
    </source>
</evidence>
<keyword evidence="2 5" id="KW-0812">Transmembrane</keyword>
<dbReference type="GO" id="GO:0032259">
    <property type="term" value="P:methylation"/>
    <property type="evidence" value="ECO:0007669"/>
    <property type="project" value="UniProtKB-KW"/>
</dbReference>
<accession>A0A3D8SL30</accession>
<dbReference type="Proteomes" id="UP000256690">
    <property type="component" value="Unassembled WGS sequence"/>
</dbReference>
<dbReference type="OrthoDB" id="422086at2759"/>
<evidence type="ECO:0000256" key="2">
    <source>
        <dbReference type="ARBA" id="ARBA00022692"/>
    </source>
</evidence>
<keyword evidence="5" id="KW-0256">Endoplasmic reticulum</keyword>
<keyword evidence="4 5" id="KW-0472">Membrane</keyword>
<keyword evidence="5" id="KW-0808">Transferase</keyword>
<evidence type="ECO:0000256" key="4">
    <source>
        <dbReference type="ARBA" id="ARBA00023136"/>
    </source>
</evidence>
<dbReference type="RefSeq" id="XP_026606537.1">
    <property type="nucleotide sequence ID" value="XM_026745671.1"/>
</dbReference>
<reference evidence="6 7" key="1">
    <citation type="journal article" date="2018" name="IMA Fungus">
        <title>IMA Genome-F 9: Draft genome sequence of Annulohypoxylon stygium, Aspergillus mulundensis, Berkeleyomyces basicola (syn. Thielaviopsis basicola), Ceratocystis smalleyi, two Cercospora beticola strains, Coleophoma cylindrospora, Fusarium fracticaudum, Phialophora cf. hyalina, and Morchella septimelata.</title>
        <authorList>
            <person name="Wingfield B.D."/>
            <person name="Bills G.F."/>
            <person name="Dong Y."/>
            <person name="Huang W."/>
            <person name="Nel W.J."/>
            <person name="Swalarsk-Parry B.S."/>
            <person name="Vaghefi N."/>
            <person name="Wilken P.M."/>
            <person name="An Z."/>
            <person name="de Beer Z.W."/>
            <person name="De Vos L."/>
            <person name="Chen L."/>
            <person name="Duong T.A."/>
            <person name="Gao Y."/>
            <person name="Hammerbacher A."/>
            <person name="Kikkert J.R."/>
            <person name="Li Y."/>
            <person name="Li H."/>
            <person name="Li K."/>
            <person name="Li Q."/>
            <person name="Liu X."/>
            <person name="Ma X."/>
            <person name="Naidoo K."/>
            <person name="Pethybridge S.J."/>
            <person name="Sun J."/>
            <person name="Steenkamp E.T."/>
            <person name="van der Nest M.A."/>
            <person name="van Wyk S."/>
            <person name="Wingfield M.J."/>
            <person name="Xiong C."/>
            <person name="Yue Q."/>
            <person name="Zhang X."/>
        </authorList>
    </citation>
    <scope>NUCLEOTIDE SEQUENCE [LARGE SCALE GENOMIC DNA]</scope>
    <source>
        <strain evidence="6 7">DSM 5745</strain>
    </source>
</reference>
<keyword evidence="5" id="KW-0949">S-adenosyl-L-methionine</keyword>
<dbReference type="GeneID" id="38114025"/>
<dbReference type="EMBL" id="PVWQ01000003">
    <property type="protein sequence ID" value="RDW87013.1"/>
    <property type="molecule type" value="Genomic_DNA"/>
</dbReference>